<dbReference type="SUPFAM" id="SSF57196">
    <property type="entry name" value="EGF/Laminin"/>
    <property type="match status" value="2"/>
</dbReference>
<dbReference type="PANTHER" id="PTHR10574">
    <property type="entry name" value="NETRIN/LAMININ-RELATED"/>
    <property type="match status" value="1"/>
</dbReference>
<comment type="caution">
    <text evidence="3">Lacks conserved residue(s) required for the propagation of feature annotation.</text>
</comment>
<organism evidence="6 7">
    <name type="scientific">Elysia marginata</name>
    <dbReference type="NCBI Taxonomy" id="1093978"/>
    <lineage>
        <taxon>Eukaryota</taxon>
        <taxon>Metazoa</taxon>
        <taxon>Spiralia</taxon>
        <taxon>Lophotrochozoa</taxon>
        <taxon>Mollusca</taxon>
        <taxon>Gastropoda</taxon>
        <taxon>Heterobranchia</taxon>
        <taxon>Euthyneura</taxon>
        <taxon>Panpulmonata</taxon>
        <taxon>Sacoglossa</taxon>
        <taxon>Placobranchoidea</taxon>
        <taxon>Plakobranchidae</taxon>
        <taxon>Elysia</taxon>
    </lineage>
</organism>
<comment type="caution">
    <text evidence="6">The sequence shown here is derived from an EMBL/GenBank/DDBJ whole genome shotgun (WGS) entry which is preliminary data.</text>
</comment>
<evidence type="ECO:0000256" key="2">
    <source>
        <dbReference type="ARBA" id="ARBA00023292"/>
    </source>
</evidence>
<gene>
    <name evidence="6" type="ORF">ElyMa_002047100</name>
</gene>
<dbReference type="GO" id="GO:0009888">
    <property type="term" value="P:tissue development"/>
    <property type="evidence" value="ECO:0007669"/>
    <property type="project" value="TreeGrafter"/>
</dbReference>
<dbReference type="CDD" id="cd00603">
    <property type="entry name" value="IPT_PCSR"/>
    <property type="match status" value="1"/>
</dbReference>
<dbReference type="PRINTS" id="PR00011">
    <property type="entry name" value="EGFLAMININ"/>
</dbReference>
<feature type="disulfide bond" evidence="3">
    <location>
        <begin position="290"/>
        <end position="299"/>
    </location>
</feature>
<feature type="disulfide bond" evidence="3">
    <location>
        <begin position="193"/>
        <end position="202"/>
    </location>
</feature>
<name>A0AAV4F803_9GAST</name>
<dbReference type="PROSITE" id="PS01248">
    <property type="entry name" value="EGF_LAM_1"/>
    <property type="match status" value="1"/>
</dbReference>
<dbReference type="InterPro" id="IPR013783">
    <property type="entry name" value="Ig-like_fold"/>
</dbReference>
<sequence length="490" mass="53322">MLDEKTDTSWASSTRGIITLTLDLVRSYQIQSLRVTFASTFPSRMESTFVFDSRDTETRAFTCSGSECVIDLSQMDSPQTMDKYEKLRAETIKISMHRAGLNNVQSFVVSEIFVLGRCDCEGSATSCLYDGVGGYECNCSAKTNTRGVACDTCNLNFIKSSDQFGCPLACSCDQTGVANVNDMCDQVNGLCKCKSNVDGAACDRCKPFTYSLQSTNPDGCSACNCNKTGALSCSNTTGECQCRDNTVSDQCDQCSDNSYSFADGCKLCDCNTDGTVGKRTDCTDIGQCYCKENVMGLKCDMCKPGFYSLSATSIPGCKACSCHSVGAEHQTCNSVTGQCHCRNGDISDLACNPVISSMDPTFGPETGGTRVTINGHLLGNDSQTIKVMLGNTFQQILDRKEDVIIFSSQSYNSSGTPGGDSHSLHVEWAGNGNAIQYPFTFHYLDDPVFDKSRSDIVITYSRTLLFLLLALFSYLKSLSDSHMRKRKWCI</sequence>
<evidence type="ECO:0000259" key="5">
    <source>
        <dbReference type="PROSITE" id="PS50027"/>
    </source>
</evidence>
<keyword evidence="4" id="KW-1133">Transmembrane helix</keyword>
<dbReference type="FunFam" id="2.10.25.10:FF:000388">
    <property type="entry name" value="Laminin subunit alpha"/>
    <property type="match status" value="1"/>
</dbReference>
<dbReference type="SMART" id="SM00429">
    <property type="entry name" value="IPT"/>
    <property type="match status" value="1"/>
</dbReference>
<dbReference type="Pfam" id="PF00053">
    <property type="entry name" value="EGF_laminin"/>
    <property type="match status" value="4"/>
</dbReference>
<dbReference type="Gene3D" id="2.10.25.10">
    <property type="entry name" value="Laminin"/>
    <property type="match status" value="3"/>
</dbReference>
<keyword evidence="1 3" id="KW-1015">Disulfide bond</keyword>
<feature type="disulfide bond" evidence="3">
    <location>
        <begin position="242"/>
        <end position="251"/>
    </location>
</feature>
<dbReference type="Gene3D" id="2.60.40.10">
    <property type="entry name" value="Immunoglobulins"/>
    <property type="match status" value="1"/>
</dbReference>
<keyword evidence="2 3" id="KW-0424">Laminin EGF-like domain</keyword>
<accession>A0AAV4F803</accession>
<dbReference type="SUPFAM" id="SSF81296">
    <property type="entry name" value="E set domains"/>
    <property type="match status" value="1"/>
</dbReference>
<evidence type="ECO:0000256" key="3">
    <source>
        <dbReference type="PROSITE-ProRule" id="PRU00460"/>
    </source>
</evidence>
<dbReference type="InterPro" id="IPR002909">
    <property type="entry name" value="IPT_dom"/>
</dbReference>
<proteinExistence type="predicted"/>
<dbReference type="Proteomes" id="UP000762676">
    <property type="component" value="Unassembled WGS sequence"/>
</dbReference>
<dbReference type="Gene3D" id="2.170.300.10">
    <property type="entry name" value="Tie2 ligand-binding domain superfamily"/>
    <property type="match status" value="1"/>
</dbReference>
<keyword evidence="7" id="KW-1185">Reference proteome</keyword>
<dbReference type="Pfam" id="PF01833">
    <property type="entry name" value="TIG"/>
    <property type="match status" value="1"/>
</dbReference>
<evidence type="ECO:0000256" key="4">
    <source>
        <dbReference type="SAM" id="Phobius"/>
    </source>
</evidence>
<dbReference type="PANTHER" id="PTHR10574:SF406">
    <property type="entry name" value="LAMININ SUBUNIT ALPHA 5"/>
    <property type="match status" value="1"/>
</dbReference>
<feature type="transmembrane region" description="Helical" evidence="4">
    <location>
        <begin position="457"/>
        <end position="475"/>
    </location>
</feature>
<feature type="domain" description="Laminin EGF-like" evidence="5">
    <location>
        <begin position="223"/>
        <end position="267"/>
    </location>
</feature>
<reference evidence="6 7" key="1">
    <citation type="journal article" date="2021" name="Elife">
        <title>Chloroplast acquisition without the gene transfer in kleptoplastic sea slugs, Plakobranchus ocellatus.</title>
        <authorList>
            <person name="Maeda T."/>
            <person name="Takahashi S."/>
            <person name="Yoshida T."/>
            <person name="Shimamura S."/>
            <person name="Takaki Y."/>
            <person name="Nagai Y."/>
            <person name="Toyoda A."/>
            <person name="Suzuki Y."/>
            <person name="Arimoto A."/>
            <person name="Ishii H."/>
            <person name="Satoh N."/>
            <person name="Nishiyama T."/>
            <person name="Hasebe M."/>
            <person name="Maruyama T."/>
            <person name="Minagawa J."/>
            <person name="Obokata J."/>
            <person name="Shigenobu S."/>
        </authorList>
    </citation>
    <scope>NUCLEOTIDE SEQUENCE [LARGE SCALE GENOMIC DNA]</scope>
</reference>
<dbReference type="InterPro" id="IPR050440">
    <property type="entry name" value="Laminin/Netrin_ECM"/>
</dbReference>
<keyword evidence="4" id="KW-0812">Transmembrane</keyword>
<protein>
    <submittedName>
        <fullName evidence="6">Usherin</fullName>
    </submittedName>
</protein>
<keyword evidence="4" id="KW-0472">Membrane</keyword>
<dbReference type="InterPro" id="IPR014756">
    <property type="entry name" value="Ig_E-set"/>
</dbReference>
<dbReference type="EMBL" id="BMAT01004151">
    <property type="protein sequence ID" value="GFR69332.1"/>
    <property type="molecule type" value="Genomic_DNA"/>
</dbReference>
<dbReference type="SMART" id="SM00180">
    <property type="entry name" value="EGF_Lam"/>
    <property type="match status" value="4"/>
</dbReference>
<feature type="domain" description="Laminin EGF-like" evidence="5">
    <location>
        <begin position="268"/>
        <end position="319"/>
    </location>
</feature>
<dbReference type="AlphaFoldDB" id="A0AAV4F803"/>
<evidence type="ECO:0000313" key="7">
    <source>
        <dbReference type="Proteomes" id="UP000762676"/>
    </source>
</evidence>
<evidence type="ECO:0000313" key="6">
    <source>
        <dbReference type="EMBL" id="GFR69332.1"/>
    </source>
</evidence>
<evidence type="ECO:0000256" key="1">
    <source>
        <dbReference type="ARBA" id="ARBA00023157"/>
    </source>
</evidence>
<dbReference type="CDD" id="cd00055">
    <property type="entry name" value="EGF_Lam"/>
    <property type="match status" value="4"/>
</dbReference>
<feature type="domain" description="Laminin EGF-like" evidence="5">
    <location>
        <begin position="170"/>
        <end position="222"/>
    </location>
</feature>
<dbReference type="InterPro" id="IPR002049">
    <property type="entry name" value="LE_dom"/>
</dbReference>
<dbReference type="PROSITE" id="PS50027">
    <property type="entry name" value="EGF_LAM_2"/>
    <property type="match status" value="3"/>
</dbReference>
<dbReference type="FunFam" id="2.10.25.10:FF:000275">
    <property type="entry name" value="usherin"/>
    <property type="match status" value="1"/>
</dbReference>
<dbReference type="GO" id="GO:0009887">
    <property type="term" value="P:animal organ morphogenesis"/>
    <property type="evidence" value="ECO:0007669"/>
    <property type="project" value="TreeGrafter"/>
</dbReference>